<reference evidence="3" key="1">
    <citation type="submission" date="2020-05" db="EMBL/GenBank/DDBJ databases">
        <authorList>
            <person name="Chiriac C."/>
            <person name="Salcher M."/>
            <person name="Ghai R."/>
            <person name="Kavagutti S V."/>
        </authorList>
    </citation>
    <scope>NUCLEOTIDE SEQUENCE</scope>
</reference>
<feature type="region of interest" description="Disordered" evidence="1">
    <location>
        <begin position="1"/>
        <end position="22"/>
    </location>
</feature>
<dbReference type="AlphaFoldDB" id="A0A6J7K6B9"/>
<dbReference type="Pfam" id="PF14030">
    <property type="entry name" value="DUF4245"/>
    <property type="match status" value="1"/>
</dbReference>
<keyword evidence="2" id="KW-0812">Transmembrane</keyword>
<evidence type="ECO:0000256" key="1">
    <source>
        <dbReference type="SAM" id="MobiDB-lite"/>
    </source>
</evidence>
<protein>
    <submittedName>
        <fullName evidence="3">Unannotated protein</fullName>
    </submittedName>
</protein>
<dbReference type="EMBL" id="CAFBNE010000046">
    <property type="protein sequence ID" value="CAB4951488.1"/>
    <property type="molecule type" value="Genomic_DNA"/>
</dbReference>
<organism evidence="3">
    <name type="scientific">freshwater metagenome</name>
    <dbReference type="NCBI Taxonomy" id="449393"/>
    <lineage>
        <taxon>unclassified sequences</taxon>
        <taxon>metagenomes</taxon>
        <taxon>ecological metagenomes</taxon>
    </lineage>
</organism>
<accession>A0A6J7K6B9</accession>
<feature type="compositionally biased region" description="Polar residues" evidence="1">
    <location>
        <begin position="1"/>
        <end position="12"/>
    </location>
</feature>
<feature type="transmembrane region" description="Helical" evidence="2">
    <location>
        <begin position="29"/>
        <end position="48"/>
    </location>
</feature>
<gene>
    <name evidence="3" type="ORF">UFOPK3772_01575</name>
</gene>
<evidence type="ECO:0000313" key="3">
    <source>
        <dbReference type="EMBL" id="CAB4951488.1"/>
    </source>
</evidence>
<name>A0A6J7K6B9_9ZZZZ</name>
<proteinExistence type="predicted"/>
<keyword evidence="2" id="KW-1133">Transmembrane helix</keyword>
<evidence type="ECO:0000256" key="2">
    <source>
        <dbReference type="SAM" id="Phobius"/>
    </source>
</evidence>
<keyword evidence="2" id="KW-0472">Membrane</keyword>
<dbReference type="InterPro" id="IPR025339">
    <property type="entry name" value="DUF4245"/>
</dbReference>
<sequence length="194" mass="20047">MAHDVSVSSTAPRPTGRRNARLGQTVGDMVRSLAIVLALVGLLVAVTYQSQSAEVRSVDVATAQAQAQRQAPFDLQTWTPGPDDAATSVRWQATEGSGGIPVWHVGYLVDGSEYLQVAQSKAAEASFVPEQTSGGTPQGEATVGGLRWQRYESEGRRSLVSVEGGVTTVVSGTLTWPGIEAAAGALGPGSVVSG</sequence>